<gene>
    <name evidence="1" type="ORF">ABENE_06400</name>
</gene>
<name>V4PXT1_9CAUL</name>
<dbReference type="PATRIC" id="fig|1121022.4.peg.1274"/>
<protein>
    <submittedName>
        <fullName evidence="1">Uncharacterized protein</fullName>
    </submittedName>
</protein>
<organism evidence="1 2">
    <name type="scientific">Asticcacaulis benevestitus DSM 16100 = ATCC BAA-896</name>
    <dbReference type="NCBI Taxonomy" id="1121022"/>
    <lineage>
        <taxon>Bacteria</taxon>
        <taxon>Pseudomonadati</taxon>
        <taxon>Pseudomonadota</taxon>
        <taxon>Alphaproteobacteria</taxon>
        <taxon>Caulobacterales</taxon>
        <taxon>Caulobacteraceae</taxon>
        <taxon>Asticcacaulis</taxon>
    </lineage>
</organism>
<dbReference type="Proteomes" id="UP000017837">
    <property type="component" value="Unassembled WGS sequence"/>
</dbReference>
<comment type="caution">
    <text evidence="1">The sequence shown here is derived from an EMBL/GenBank/DDBJ whole genome shotgun (WGS) entry which is preliminary data.</text>
</comment>
<sequence>MITNFANAFALTHIDIMSKLIWACQSLNVKSLGVKSASRKTS</sequence>
<keyword evidence="2" id="KW-1185">Reference proteome</keyword>
<accession>V4PXT1</accession>
<evidence type="ECO:0000313" key="2">
    <source>
        <dbReference type="Proteomes" id="UP000017837"/>
    </source>
</evidence>
<proteinExistence type="predicted"/>
<reference evidence="1 2" key="1">
    <citation type="journal article" date="2014" name="Nature">
        <title>Sequential evolution of bacterial morphology by co-option of a developmental regulator.</title>
        <authorList>
            <person name="Jiang C."/>
            <person name="Brown P.J."/>
            <person name="Ducret A."/>
            <person name="Brun Y.V."/>
        </authorList>
    </citation>
    <scope>NUCLEOTIDE SEQUENCE [LARGE SCALE GENOMIC DNA]</scope>
    <source>
        <strain evidence="1 2">DSM 16100</strain>
    </source>
</reference>
<dbReference type="EMBL" id="AWGB01000009">
    <property type="protein sequence ID" value="ESQ93176.1"/>
    <property type="molecule type" value="Genomic_DNA"/>
</dbReference>
<dbReference type="AlphaFoldDB" id="V4PXT1"/>
<evidence type="ECO:0000313" key="1">
    <source>
        <dbReference type="EMBL" id="ESQ93176.1"/>
    </source>
</evidence>